<evidence type="ECO:0000313" key="2">
    <source>
        <dbReference type="EMBL" id="MED6114769.1"/>
    </source>
</evidence>
<protein>
    <submittedName>
        <fullName evidence="2">Uncharacterized protein</fullName>
    </submittedName>
</protein>
<evidence type="ECO:0000313" key="3">
    <source>
        <dbReference type="Proteomes" id="UP001341840"/>
    </source>
</evidence>
<comment type="caution">
    <text evidence="2">The sequence shown here is derived from an EMBL/GenBank/DDBJ whole genome shotgun (WGS) entry which is preliminary data.</text>
</comment>
<dbReference type="Proteomes" id="UP001341840">
    <property type="component" value="Unassembled WGS sequence"/>
</dbReference>
<keyword evidence="3" id="KW-1185">Reference proteome</keyword>
<evidence type="ECO:0000256" key="1">
    <source>
        <dbReference type="SAM" id="MobiDB-lite"/>
    </source>
</evidence>
<feature type="region of interest" description="Disordered" evidence="1">
    <location>
        <begin position="86"/>
        <end position="120"/>
    </location>
</feature>
<proteinExistence type="predicted"/>
<dbReference type="EMBL" id="JASCZI010001333">
    <property type="protein sequence ID" value="MED6114769.1"/>
    <property type="molecule type" value="Genomic_DNA"/>
</dbReference>
<name>A0ABU6QUQ4_9FABA</name>
<sequence>MKAARCLKIDIDLFKTLAGIDFVPERDWCRVAVLKNKPRGEECIDFWWLSARPCRGHCVSSGKVLSRRAPCSGGCRCGNDTHHHQQNRLHHLRREPREGGEVSPEQRGSSGKSPTRVKHNMHRLMVKYKDFKEEYMLVYNSPSSDESLD</sequence>
<reference evidence="2 3" key="1">
    <citation type="journal article" date="2023" name="Plants (Basel)">
        <title>Bridging the Gap: Combining Genomics and Transcriptomics Approaches to Understand Stylosanthes scabra, an Orphan Legume from the Brazilian Caatinga.</title>
        <authorList>
            <person name="Ferreira-Neto J.R.C."/>
            <person name="da Silva M.D."/>
            <person name="Binneck E."/>
            <person name="de Melo N.F."/>
            <person name="da Silva R.H."/>
            <person name="de Melo A.L.T.M."/>
            <person name="Pandolfi V."/>
            <person name="Bustamante F.O."/>
            <person name="Brasileiro-Vidal A.C."/>
            <person name="Benko-Iseppon A.M."/>
        </authorList>
    </citation>
    <scope>NUCLEOTIDE SEQUENCE [LARGE SCALE GENOMIC DNA]</scope>
    <source>
        <tissue evidence="2">Leaves</tissue>
    </source>
</reference>
<gene>
    <name evidence="2" type="ORF">PIB30_083700</name>
</gene>
<accession>A0ABU6QUQ4</accession>
<organism evidence="2 3">
    <name type="scientific">Stylosanthes scabra</name>
    <dbReference type="NCBI Taxonomy" id="79078"/>
    <lineage>
        <taxon>Eukaryota</taxon>
        <taxon>Viridiplantae</taxon>
        <taxon>Streptophyta</taxon>
        <taxon>Embryophyta</taxon>
        <taxon>Tracheophyta</taxon>
        <taxon>Spermatophyta</taxon>
        <taxon>Magnoliopsida</taxon>
        <taxon>eudicotyledons</taxon>
        <taxon>Gunneridae</taxon>
        <taxon>Pentapetalae</taxon>
        <taxon>rosids</taxon>
        <taxon>fabids</taxon>
        <taxon>Fabales</taxon>
        <taxon>Fabaceae</taxon>
        <taxon>Papilionoideae</taxon>
        <taxon>50 kb inversion clade</taxon>
        <taxon>dalbergioids sensu lato</taxon>
        <taxon>Dalbergieae</taxon>
        <taxon>Pterocarpus clade</taxon>
        <taxon>Stylosanthes</taxon>
    </lineage>
</organism>